<dbReference type="EMBL" id="CP072800">
    <property type="protein sequence ID" value="QTR51587.1"/>
    <property type="molecule type" value="Genomic_DNA"/>
</dbReference>
<feature type="compositionally biased region" description="Low complexity" evidence="1">
    <location>
        <begin position="406"/>
        <end position="436"/>
    </location>
</feature>
<dbReference type="SUPFAM" id="SSF46785">
    <property type="entry name" value="Winged helix' DNA-binding domain"/>
    <property type="match status" value="1"/>
</dbReference>
<dbReference type="InterPro" id="IPR036390">
    <property type="entry name" value="WH_DNA-bd_sf"/>
</dbReference>
<dbReference type="SUPFAM" id="SSF109604">
    <property type="entry name" value="HD-domain/PDEase-like"/>
    <property type="match status" value="1"/>
</dbReference>
<dbReference type="InterPro" id="IPR022391">
    <property type="entry name" value="ICE_relaxase_PFGI-1"/>
</dbReference>
<sequence>MLFAWLRRRNRPTTVPTAVPVLPSGVWPILPAAQLLQPHTQLITHIRKLSGVPDDYWRTLYQPLLDNFAAFVQQTPASEAHHHCAQGGMLTHSLQVMKLALESRKGKMLPPGAAAEDVNKQQHAWTFAIASAALLHDVGKPCSDQKLRLYNANGQDTHNYWQPLQGALQSGYYQVQFVRDRQYRTHELLPPLLARQLTPDAALSWLQQDFPGVFKAWLGYLSGQDEVAGVLGQIVTEADRQSVVDDLSGSRPIHTQQIPTAKAKPLSQRLLTGLRHLLDEQLLTLNRPGAAGFFDGDSLWLVSKRVLDELRNHLEKEGQTGIPSRNDRLMDELQQHGILTPTVAGQAIWNATVKAGTMEQSFTLLRIPASTLWADPAQFPKELEGTITPNAKDGEAKASKPPAPAPTQAAPAPTNQTVVPEAAPAPTVSASPTPVAEQTAPTNTKPVSEDEDAWLLPVDASASVSTDTGQEAAASTSPWGDDDDLLPPTIQPSTPESPSPVAPAPQQAAPVPAHKPATTTNTIPATKVHLPEATGNPDSDDTGERFLHWLSEGLRNGQHPVNTTEAFLHTVKEGVLLVSPRAFKLFAPDNWEYVQKRFTKLKLHKPAPNDSNIWMYHVRGEKKSGMVRGFLISNPLETLGVAHLPTPNKALSLPHQK</sequence>
<evidence type="ECO:0000313" key="3">
    <source>
        <dbReference type="EMBL" id="QTR51587.1"/>
    </source>
</evidence>
<dbReference type="InterPro" id="IPR036388">
    <property type="entry name" value="WH-like_DNA-bd_sf"/>
</dbReference>
<name>A0ABX7X8N1_9GAMM</name>
<evidence type="ECO:0000256" key="1">
    <source>
        <dbReference type="SAM" id="MobiDB-lite"/>
    </source>
</evidence>
<feature type="domain" description="HD/PDEase" evidence="2">
    <location>
        <begin position="85"/>
        <end position="253"/>
    </location>
</feature>
<dbReference type="NCBIfam" id="NF041494">
    <property type="entry name" value="MobH"/>
    <property type="match status" value="1"/>
</dbReference>
<dbReference type="InterPro" id="IPR003607">
    <property type="entry name" value="HD/PDEase_dom"/>
</dbReference>
<accession>A0ABX7X8N1</accession>
<dbReference type="Gene3D" id="2.40.10.200">
    <property type="entry name" value="STY4665 C-terminal domain-like"/>
    <property type="match status" value="1"/>
</dbReference>
<dbReference type="Pfam" id="PF07515">
    <property type="entry name" value="TraI_2_C"/>
    <property type="match status" value="1"/>
</dbReference>
<dbReference type="Gene3D" id="1.10.10.10">
    <property type="entry name" value="Winged helix-like DNA-binding domain superfamily/Winged helix DNA-binding domain"/>
    <property type="match status" value="1"/>
</dbReference>
<gene>
    <name evidence="3" type="ORF">J8380_08620</name>
</gene>
<dbReference type="Pfam" id="PF07514">
    <property type="entry name" value="TraI_2"/>
    <property type="match status" value="1"/>
</dbReference>
<dbReference type="InterPro" id="IPR011119">
    <property type="entry name" value="Unchr_helicase_relaxase_TraI"/>
</dbReference>
<dbReference type="InterPro" id="IPR011093">
    <property type="entry name" value="TraI_2_C"/>
</dbReference>
<dbReference type="Gene3D" id="1.10.3210.40">
    <property type="match status" value="1"/>
</dbReference>
<feature type="compositionally biased region" description="Polar residues" evidence="1">
    <location>
        <begin position="462"/>
        <end position="478"/>
    </location>
</feature>
<dbReference type="RefSeq" id="WP_210230171.1">
    <property type="nucleotide sequence ID" value="NZ_CP072800.1"/>
</dbReference>
<feature type="compositionally biased region" description="Low complexity" evidence="1">
    <location>
        <begin position="504"/>
        <end position="517"/>
    </location>
</feature>
<dbReference type="NCBIfam" id="TIGR03760">
    <property type="entry name" value="ICE_TraI_Pfluor"/>
    <property type="match status" value="1"/>
</dbReference>
<evidence type="ECO:0000259" key="2">
    <source>
        <dbReference type="SMART" id="SM00471"/>
    </source>
</evidence>
<evidence type="ECO:0000313" key="4">
    <source>
        <dbReference type="Proteomes" id="UP000672027"/>
    </source>
</evidence>
<dbReference type="SMART" id="SM00471">
    <property type="entry name" value="HDc"/>
    <property type="match status" value="1"/>
</dbReference>
<keyword evidence="4" id="KW-1185">Reference proteome</keyword>
<feature type="region of interest" description="Disordered" evidence="1">
    <location>
        <begin position="384"/>
        <end position="450"/>
    </location>
</feature>
<proteinExistence type="predicted"/>
<organism evidence="3 4">
    <name type="scientific">Candidatus Thiothrix anitrata</name>
    <dbReference type="NCBI Taxonomy" id="2823902"/>
    <lineage>
        <taxon>Bacteria</taxon>
        <taxon>Pseudomonadati</taxon>
        <taxon>Pseudomonadota</taxon>
        <taxon>Gammaproteobacteria</taxon>
        <taxon>Thiotrichales</taxon>
        <taxon>Thiotrichaceae</taxon>
        <taxon>Thiothrix</taxon>
    </lineage>
</organism>
<feature type="region of interest" description="Disordered" evidence="1">
    <location>
        <begin position="462"/>
        <end position="544"/>
    </location>
</feature>
<reference evidence="3 4" key="1">
    <citation type="submission" date="2021-04" db="EMBL/GenBank/DDBJ databases">
        <title>Genomics, taxonomy and metabolism of representatives of sulfur bacteria of the genus Thiothrix: Thiothrix fructosivorans QT, Thiothrix unzii A1T and three new species, Thiothrix subterranea sp. nov., Thiothrix litoralis sp. nov. and 'Candidatus Thiothrix anitrata' sp. nov.</title>
        <authorList>
            <person name="Ravin N.V."/>
            <person name="Smolyakov D."/>
            <person name="Rudenko T.S."/>
            <person name="Mardanov A.V."/>
            <person name="Beletsky A.V."/>
            <person name="Markov N.D."/>
            <person name="Fomenkov A.I."/>
            <person name="Roberts R.J."/>
            <person name="Karnachuk O.V."/>
            <person name="Novikov A."/>
            <person name="Grabovich M.Y."/>
        </authorList>
    </citation>
    <scope>NUCLEOTIDE SEQUENCE [LARGE SCALE GENOMIC DNA]</scope>
    <source>
        <strain evidence="3 4">A52</strain>
    </source>
</reference>
<dbReference type="Proteomes" id="UP000672027">
    <property type="component" value="Chromosome"/>
</dbReference>
<protein>
    <submittedName>
        <fullName evidence="3">TraI domain-containing protein</fullName>
    </submittedName>
</protein>